<protein>
    <submittedName>
        <fullName evidence="1">Uncharacterized protein</fullName>
    </submittedName>
</protein>
<dbReference type="Proteomes" id="UP000253606">
    <property type="component" value="Plasmid pACPOL4"/>
</dbReference>
<name>A0A2Z5GBJ6_9BACT</name>
<keyword evidence="1" id="KW-0614">Plasmid</keyword>
<dbReference type="RefSeq" id="WP_114211357.1">
    <property type="nucleotide sequence ID" value="NZ_CP030843.1"/>
</dbReference>
<geneLocation type="plasmid" evidence="2">
    <name>pacpol4</name>
</geneLocation>
<keyword evidence="2" id="KW-1185">Reference proteome</keyword>
<reference evidence="1 2" key="1">
    <citation type="journal article" date="2018" name="Front. Microbiol.">
        <title>Hydrolytic Capabilities as a Key to Environmental Success: Chitinolytic and Cellulolytic Acidobacteria From Acidic Sub-arctic Soils and Boreal Peatlands.</title>
        <authorList>
            <person name="Belova S.E."/>
            <person name="Ravin N.V."/>
            <person name="Pankratov T.A."/>
            <person name="Rakitin A.L."/>
            <person name="Ivanova A.A."/>
            <person name="Beletsky A.V."/>
            <person name="Mardanov A.V."/>
            <person name="Sinninghe Damste J.S."/>
            <person name="Dedysh S.N."/>
        </authorList>
    </citation>
    <scope>NUCLEOTIDE SEQUENCE [LARGE SCALE GENOMIC DNA]</scope>
    <source>
        <strain evidence="1 2">SBC82</strain>
        <plasmid evidence="2">pacpol4</plasmid>
    </source>
</reference>
<dbReference type="EMBL" id="CP030843">
    <property type="protein sequence ID" value="AXC16177.1"/>
    <property type="molecule type" value="Genomic_DNA"/>
</dbReference>
<organism evidence="1 2">
    <name type="scientific">Acidisarcina polymorpha</name>
    <dbReference type="NCBI Taxonomy" id="2211140"/>
    <lineage>
        <taxon>Bacteria</taxon>
        <taxon>Pseudomonadati</taxon>
        <taxon>Acidobacteriota</taxon>
        <taxon>Terriglobia</taxon>
        <taxon>Terriglobales</taxon>
        <taxon>Acidobacteriaceae</taxon>
        <taxon>Acidisarcina</taxon>
    </lineage>
</organism>
<accession>A0A2Z5GBJ6</accession>
<dbReference type="AlphaFoldDB" id="A0A2Z5GBJ6"/>
<dbReference type="KEGG" id="abas:ACPOL_6973"/>
<evidence type="ECO:0000313" key="1">
    <source>
        <dbReference type="EMBL" id="AXC16177.1"/>
    </source>
</evidence>
<sequence>MAETPDKAGDRSARELAKELLPYLETVANLHYLLDWHVVNPDRLKELRAIEDEAFNGMLKHIQRHID</sequence>
<gene>
    <name evidence="1" type="ORF">ACPOL_6973</name>
</gene>
<evidence type="ECO:0000313" key="2">
    <source>
        <dbReference type="Proteomes" id="UP000253606"/>
    </source>
</evidence>
<proteinExistence type="predicted"/>